<reference evidence="2 3" key="1">
    <citation type="journal article" date="2018" name="Sci. Rep.">
        <title>Raphidocelis subcapitata (=Pseudokirchneriella subcapitata) provides an insight into genome evolution and environmental adaptations in the Sphaeropleales.</title>
        <authorList>
            <person name="Suzuki S."/>
            <person name="Yamaguchi H."/>
            <person name="Nakajima N."/>
            <person name="Kawachi M."/>
        </authorList>
    </citation>
    <scope>NUCLEOTIDE SEQUENCE [LARGE SCALE GENOMIC DNA]</scope>
    <source>
        <strain evidence="2 3">NIES-35</strain>
    </source>
</reference>
<evidence type="ECO:0000313" key="3">
    <source>
        <dbReference type="Proteomes" id="UP000247498"/>
    </source>
</evidence>
<accession>A0A2V0PA55</accession>
<dbReference type="PANTHER" id="PTHR31270">
    <property type="entry name" value="GLUTAMINYL-PEPTIDE CYCLOTRANSFERASE"/>
    <property type="match status" value="1"/>
</dbReference>
<dbReference type="FunCoup" id="A0A2V0PA55">
    <property type="interactions" value="150"/>
</dbReference>
<sequence length="301" mass="33680">MAPSAKRLWLLWLLIGSVWAGKAPRDHCLALPDGKPQLYTFHVVAEFPHDPTAFTQGLVFDTRCYENQKECKEVFLESTGMYGKSDVRISHVDSGLIEARTPLDAQWFGEGLARRGDLLYQITWQKPDGFVYSVRDLSRVGSFKTPLADGWGIATDGGLFVISDGSSTLTWVDPDSGFKTVRRVEVTDGGRPVHWLNELEVVRGEVWANVWQTDCIARICPESGRVTGWVLMHGLRAALAARSLPNGGVSMDVLNGIAWDESRRRLFVTGKYWPRVFEVAIEAVNPNKQSNRQLVDSCFTH</sequence>
<feature type="chain" id="PRO_5015949620" evidence="1">
    <location>
        <begin position="21"/>
        <end position="301"/>
    </location>
</feature>
<dbReference type="EMBL" id="BDRX01000055">
    <property type="protein sequence ID" value="GBF94783.1"/>
    <property type="molecule type" value="Genomic_DNA"/>
</dbReference>
<dbReference type="InterPro" id="IPR007788">
    <property type="entry name" value="QCT"/>
</dbReference>
<dbReference type="Pfam" id="PF05096">
    <property type="entry name" value="Glu_cyclase_2"/>
    <property type="match status" value="1"/>
</dbReference>
<protein>
    <submittedName>
        <fullName evidence="2">Glutaminyl-peptide cyclotransferase</fullName>
    </submittedName>
</protein>
<dbReference type="PANTHER" id="PTHR31270:SF1">
    <property type="entry name" value="GLUTAMINYL-PEPTIDE CYCLOTRANSFERASE"/>
    <property type="match status" value="1"/>
</dbReference>
<feature type="signal peptide" evidence="1">
    <location>
        <begin position="1"/>
        <end position="20"/>
    </location>
</feature>
<name>A0A2V0PA55_9CHLO</name>
<proteinExistence type="predicted"/>
<dbReference type="Proteomes" id="UP000247498">
    <property type="component" value="Unassembled WGS sequence"/>
</dbReference>
<dbReference type="OrthoDB" id="409395at2759"/>
<dbReference type="InParanoid" id="A0A2V0PA55"/>
<organism evidence="2 3">
    <name type="scientific">Raphidocelis subcapitata</name>
    <dbReference type="NCBI Taxonomy" id="307507"/>
    <lineage>
        <taxon>Eukaryota</taxon>
        <taxon>Viridiplantae</taxon>
        <taxon>Chlorophyta</taxon>
        <taxon>core chlorophytes</taxon>
        <taxon>Chlorophyceae</taxon>
        <taxon>CS clade</taxon>
        <taxon>Sphaeropleales</taxon>
        <taxon>Selenastraceae</taxon>
        <taxon>Raphidocelis</taxon>
    </lineage>
</organism>
<keyword evidence="1" id="KW-0732">Signal</keyword>
<dbReference type="STRING" id="307507.A0A2V0PA55"/>
<dbReference type="SUPFAM" id="SSF63825">
    <property type="entry name" value="YWTD domain"/>
    <property type="match status" value="1"/>
</dbReference>
<keyword evidence="3" id="KW-1185">Reference proteome</keyword>
<evidence type="ECO:0000313" key="2">
    <source>
        <dbReference type="EMBL" id="GBF94783.1"/>
    </source>
</evidence>
<dbReference type="GO" id="GO:0016603">
    <property type="term" value="F:glutaminyl-peptide cyclotransferase activity"/>
    <property type="evidence" value="ECO:0007669"/>
    <property type="project" value="InterPro"/>
</dbReference>
<gene>
    <name evidence="2" type="ORF">Rsub_07666</name>
</gene>
<dbReference type="AlphaFoldDB" id="A0A2V0PA55"/>
<comment type="caution">
    <text evidence="2">The sequence shown here is derived from an EMBL/GenBank/DDBJ whole genome shotgun (WGS) entry which is preliminary data.</text>
</comment>
<evidence type="ECO:0000256" key="1">
    <source>
        <dbReference type="SAM" id="SignalP"/>
    </source>
</evidence>
<keyword evidence="2" id="KW-0808">Transferase</keyword>